<sequence length="191" mass="20851">MRKSGESFDSRLAECRLLRRMFRCTVRNMRRRRGSVISSKTRKWDPEHLRIFGVSSNRTTPSELELPNLSSHHCIFAITLSPYDSCASHIQALQTAAPTIDSVNLDGSSTLFSLQNDAATTAADSLHSSCSVLDTASQLEPSLRYHLLANYTATPCKSHKLAGRDAAVSSSTKAAASPFATQHQSFGSVCC</sequence>
<reference evidence="2" key="1">
    <citation type="journal article" date="2013" name="Genome Announc.">
        <title>Draft genome sequence of the basidiomycetous yeast-like fungus Pseudozyma hubeiensis SY62, which produces an abundant amount of the biosurfactant mannosylerythritol lipids.</title>
        <authorList>
            <person name="Konishi M."/>
            <person name="Hatada Y."/>
            <person name="Horiuchi J."/>
        </authorList>
    </citation>
    <scope>NUCLEOTIDE SEQUENCE [LARGE SCALE GENOMIC DNA]</scope>
    <source>
        <strain evidence="2">SY62</strain>
    </source>
</reference>
<keyword evidence="2" id="KW-1185">Reference proteome</keyword>
<name>R9PAL1_PSEHS</name>
<accession>R9PAL1</accession>
<protein>
    <submittedName>
        <fullName evidence="1">Uncharacterized protein</fullName>
    </submittedName>
</protein>
<evidence type="ECO:0000313" key="2">
    <source>
        <dbReference type="Proteomes" id="UP000014071"/>
    </source>
</evidence>
<gene>
    <name evidence="1" type="ORF">PHSY_002710</name>
</gene>
<dbReference type="AlphaFoldDB" id="R9PAL1"/>
<dbReference type="RefSeq" id="XP_012188722.1">
    <property type="nucleotide sequence ID" value="XM_012333332.1"/>
</dbReference>
<organism evidence="1 2">
    <name type="scientific">Pseudozyma hubeiensis (strain SY62)</name>
    <name type="common">Yeast</name>
    <dbReference type="NCBI Taxonomy" id="1305764"/>
    <lineage>
        <taxon>Eukaryota</taxon>
        <taxon>Fungi</taxon>
        <taxon>Dikarya</taxon>
        <taxon>Basidiomycota</taxon>
        <taxon>Ustilaginomycotina</taxon>
        <taxon>Ustilaginomycetes</taxon>
        <taxon>Ustilaginales</taxon>
        <taxon>Ustilaginaceae</taxon>
        <taxon>Pseudozyma</taxon>
    </lineage>
</organism>
<proteinExistence type="predicted"/>
<dbReference type="EMBL" id="DF238790">
    <property type="protein sequence ID" value="GAC95135.1"/>
    <property type="molecule type" value="Genomic_DNA"/>
</dbReference>
<dbReference type="Proteomes" id="UP000014071">
    <property type="component" value="Unassembled WGS sequence"/>
</dbReference>
<dbReference type="HOGENOM" id="CLU_1421983_0_0_1"/>
<dbReference type="GeneID" id="24108001"/>
<evidence type="ECO:0000313" key="1">
    <source>
        <dbReference type="EMBL" id="GAC95135.1"/>
    </source>
</evidence>